<evidence type="ECO:0000256" key="1">
    <source>
        <dbReference type="SAM" id="MobiDB-lite"/>
    </source>
</evidence>
<dbReference type="EMBL" id="DF977471">
    <property type="protein sequence ID" value="GAW26281.1"/>
    <property type="molecule type" value="Genomic_DNA"/>
</dbReference>
<evidence type="ECO:0000313" key="2">
    <source>
        <dbReference type="EMBL" id="GAW26281.1"/>
    </source>
</evidence>
<dbReference type="Proteomes" id="UP000054516">
    <property type="component" value="Unassembled WGS sequence"/>
</dbReference>
<dbReference type="AlphaFoldDB" id="A0A1S8A8A2"/>
<reference evidence="2" key="1">
    <citation type="submission" date="2016-03" db="EMBL/GenBank/DDBJ databases">
        <title>Draft genome sequence of Rosellinia necatrix.</title>
        <authorList>
            <person name="Kanematsu S."/>
        </authorList>
    </citation>
    <scope>NUCLEOTIDE SEQUENCE [LARGE SCALE GENOMIC DNA]</scope>
    <source>
        <strain evidence="2">W97</strain>
    </source>
</reference>
<feature type="region of interest" description="Disordered" evidence="1">
    <location>
        <begin position="21"/>
        <end position="50"/>
    </location>
</feature>
<sequence>MAVLTAPPCAASTTLSTWRWKASSGRRVRASTPPRSSKTRSDGSPSRPAVVSKCVKIPFPPVCSQYPGRPVGACPAASPAAMARAAPSWSDASAASIAVFGGGVSPQALVIGPGGLAAQQRGVVEGADDDADVRVRGADPGGAVLGSRERRVLELRVLARERVQRVAGDVPRDTGPSFCIAPRPPRVR</sequence>
<proteinExistence type="predicted"/>
<organism evidence="2">
    <name type="scientific">Rosellinia necatrix</name>
    <name type="common">White root-rot fungus</name>
    <dbReference type="NCBI Taxonomy" id="77044"/>
    <lineage>
        <taxon>Eukaryota</taxon>
        <taxon>Fungi</taxon>
        <taxon>Dikarya</taxon>
        <taxon>Ascomycota</taxon>
        <taxon>Pezizomycotina</taxon>
        <taxon>Sordariomycetes</taxon>
        <taxon>Xylariomycetidae</taxon>
        <taxon>Xylariales</taxon>
        <taxon>Xylariaceae</taxon>
        <taxon>Rosellinia</taxon>
    </lineage>
</organism>
<name>A0A1S8A8A2_ROSNE</name>
<feature type="region of interest" description="Disordered" evidence="1">
    <location>
        <begin position="168"/>
        <end position="188"/>
    </location>
</feature>
<evidence type="ECO:0000313" key="3">
    <source>
        <dbReference type="Proteomes" id="UP000054516"/>
    </source>
</evidence>
<accession>A0A1S8A8A2</accession>
<keyword evidence="3" id="KW-1185">Reference proteome</keyword>
<gene>
    <name evidence="2" type="ORF">SAMD00023353_2601220</name>
</gene>
<protein>
    <submittedName>
        <fullName evidence="2">Putative nucleoside-diphosphate-sugar epimerase</fullName>
    </submittedName>
</protein>